<dbReference type="EMBL" id="JAINUL010000001">
    <property type="protein sequence ID" value="MCC0094067.1"/>
    <property type="molecule type" value="Genomic_DNA"/>
</dbReference>
<organism evidence="2 3">
    <name type="scientific">Streptomyces flavotricini</name>
    <dbReference type="NCBI Taxonomy" id="66888"/>
    <lineage>
        <taxon>Bacteria</taxon>
        <taxon>Bacillati</taxon>
        <taxon>Actinomycetota</taxon>
        <taxon>Actinomycetes</taxon>
        <taxon>Kitasatosporales</taxon>
        <taxon>Streptomycetaceae</taxon>
        <taxon>Streptomyces</taxon>
    </lineage>
</organism>
<dbReference type="RefSeq" id="WP_229334656.1">
    <property type="nucleotide sequence ID" value="NZ_JAINUL010000001.1"/>
</dbReference>
<evidence type="ECO:0000313" key="3">
    <source>
        <dbReference type="Proteomes" id="UP001520654"/>
    </source>
</evidence>
<evidence type="ECO:0000259" key="1">
    <source>
        <dbReference type="Pfam" id="PF00881"/>
    </source>
</evidence>
<name>A0ABS8DZB2_9ACTN</name>
<evidence type="ECO:0000313" key="2">
    <source>
        <dbReference type="EMBL" id="MCC0094067.1"/>
    </source>
</evidence>
<feature type="domain" description="Nitroreductase" evidence="1">
    <location>
        <begin position="121"/>
        <end position="285"/>
    </location>
</feature>
<dbReference type="NCBIfam" id="NF047509">
    <property type="entry name" value="Rv3131_FMN_oxido"/>
    <property type="match status" value="1"/>
</dbReference>
<proteinExistence type="predicted"/>
<dbReference type="PANTHER" id="PTHR23026">
    <property type="entry name" value="NADPH NITROREDUCTASE"/>
    <property type="match status" value="1"/>
</dbReference>
<comment type="caution">
    <text evidence="2">The sequence shown here is derived from an EMBL/GenBank/DDBJ whole genome shotgun (WGS) entry which is preliminary data.</text>
</comment>
<protein>
    <submittedName>
        <fullName evidence="2">Nitroreductase</fullName>
    </submittedName>
</protein>
<sequence>MTTTLPDVSHVLPLIEDAVMAPSMHNAQPWRFVFRPDTGVIELHGDPGRAMPHADPDHRALHLGCAAALFNLRVSATWAGWEPVVRMLPDDGSPWLLATVSLRKADEKDTERALAALHPAVRRRHSSRFPFREEEVPPALLDGLRAAALLEGCRLAVPAAWHTETVLGLIHDSEHREEMDPGVRAETVAWTHSGTPEGQVRPDGIPAYAFGPKQSGRGGAVRDFGRSQRVPGRGWAAFERRPQIALLGTSGDGPEDWLRAGQALERVLLQATADGLVTSMTSQPLEWPELRWTVRDPGAAMSRVQMVIRLGYGPQGPATPRRPVAEVLDVR</sequence>
<gene>
    <name evidence="2" type="ORF">K7B10_04530</name>
</gene>
<dbReference type="InterPro" id="IPR050627">
    <property type="entry name" value="Nitroreductase/BluB"/>
</dbReference>
<dbReference type="Gene3D" id="3.40.109.10">
    <property type="entry name" value="NADH Oxidase"/>
    <property type="match status" value="1"/>
</dbReference>
<keyword evidence="3" id="KW-1185">Reference proteome</keyword>
<dbReference type="Proteomes" id="UP001520654">
    <property type="component" value="Unassembled WGS sequence"/>
</dbReference>
<dbReference type="InterPro" id="IPR029479">
    <property type="entry name" value="Nitroreductase"/>
</dbReference>
<dbReference type="SUPFAM" id="SSF55469">
    <property type="entry name" value="FMN-dependent nitroreductase-like"/>
    <property type="match status" value="2"/>
</dbReference>
<reference evidence="2 3" key="1">
    <citation type="submission" date="2021-08" db="EMBL/GenBank/DDBJ databases">
        <title>Genomic Architecture of Streptomyces flavotricini NGL1 and Streptomyces erythrochromogenes HMS4 With Differential Plant Beneficial attributes and laccase production capabilities.</title>
        <authorList>
            <person name="Salwan R."/>
            <person name="Kaur R."/>
            <person name="Sharma V."/>
        </authorList>
    </citation>
    <scope>NUCLEOTIDE SEQUENCE [LARGE SCALE GENOMIC DNA]</scope>
    <source>
        <strain evidence="2 3">NGL1</strain>
    </source>
</reference>
<dbReference type="PANTHER" id="PTHR23026:SF123">
    <property type="entry name" value="NAD(P)H NITROREDUCTASE RV3131-RELATED"/>
    <property type="match status" value="1"/>
</dbReference>
<dbReference type="InterPro" id="IPR000415">
    <property type="entry name" value="Nitroreductase-like"/>
</dbReference>
<dbReference type="Pfam" id="PF00881">
    <property type="entry name" value="Nitroreductase"/>
    <property type="match status" value="1"/>
</dbReference>
<accession>A0ABS8DZB2</accession>